<evidence type="ECO:0000313" key="2">
    <source>
        <dbReference type="EMBL" id="KHG24780.1"/>
    </source>
</evidence>
<name>A0A0B0PIJ0_GOSAR</name>
<evidence type="ECO:0000313" key="3">
    <source>
        <dbReference type="Proteomes" id="UP000032142"/>
    </source>
</evidence>
<reference evidence="3" key="1">
    <citation type="submission" date="2014-09" db="EMBL/GenBank/DDBJ databases">
        <authorList>
            <person name="Mudge J."/>
            <person name="Ramaraj T."/>
            <person name="Lindquist I.E."/>
            <person name="Bharti A.K."/>
            <person name="Sundararajan A."/>
            <person name="Cameron C.T."/>
            <person name="Woodward J.E."/>
            <person name="May G.D."/>
            <person name="Brubaker C."/>
            <person name="Broadhvest J."/>
            <person name="Wilkins T.A."/>
        </authorList>
    </citation>
    <scope>NUCLEOTIDE SEQUENCE</scope>
    <source>
        <strain evidence="3">cv. AKA8401</strain>
    </source>
</reference>
<keyword evidence="1" id="KW-1133">Transmembrane helix</keyword>
<organism evidence="2 3">
    <name type="scientific">Gossypium arboreum</name>
    <name type="common">Tree cotton</name>
    <name type="synonym">Gossypium nanking</name>
    <dbReference type="NCBI Taxonomy" id="29729"/>
    <lineage>
        <taxon>Eukaryota</taxon>
        <taxon>Viridiplantae</taxon>
        <taxon>Streptophyta</taxon>
        <taxon>Embryophyta</taxon>
        <taxon>Tracheophyta</taxon>
        <taxon>Spermatophyta</taxon>
        <taxon>Magnoliopsida</taxon>
        <taxon>eudicotyledons</taxon>
        <taxon>Gunneridae</taxon>
        <taxon>Pentapetalae</taxon>
        <taxon>rosids</taxon>
        <taxon>malvids</taxon>
        <taxon>Malvales</taxon>
        <taxon>Malvaceae</taxon>
        <taxon>Malvoideae</taxon>
        <taxon>Gossypium</taxon>
    </lineage>
</organism>
<sequence length="38" mass="4926">MYKLQFINYPYLYISFTFVYNIYIMLYYNCDIYVWDDL</sequence>
<evidence type="ECO:0000256" key="1">
    <source>
        <dbReference type="SAM" id="Phobius"/>
    </source>
</evidence>
<keyword evidence="1" id="KW-0812">Transmembrane</keyword>
<dbReference type="AlphaFoldDB" id="A0A0B0PIJ0"/>
<dbReference type="EMBL" id="KN430053">
    <property type="protein sequence ID" value="KHG24780.1"/>
    <property type="molecule type" value="Genomic_DNA"/>
</dbReference>
<feature type="transmembrane region" description="Helical" evidence="1">
    <location>
        <begin position="12"/>
        <end position="35"/>
    </location>
</feature>
<keyword evidence="3" id="KW-1185">Reference proteome</keyword>
<accession>A0A0B0PIJ0</accession>
<keyword evidence="1" id="KW-0472">Membrane</keyword>
<proteinExistence type="predicted"/>
<protein>
    <submittedName>
        <fullName evidence="2">Uncharacterized protein</fullName>
    </submittedName>
</protein>
<gene>
    <name evidence="2" type="ORF">F383_31604</name>
</gene>
<dbReference type="Proteomes" id="UP000032142">
    <property type="component" value="Unassembled WGS sequence"/>
</dbReference>